<sequence length="164" mass="16977">LLVLVAELSGVFAALDCLGSLTWHEAPCCGRFSSYNPLLLQGNGPVKVTGRISGLSDGDHGFHVHEFGDNTNGCTSAGAHFNPEGKKHGGPKDAERHVGDLGNVTAKGGVADVEIEDSVISLTGPHCIIGRTMVVSVLLLKSSRAALPVSGDFVMLEAGSWCAV</sequence>
<dbReference type="AlphaFoldDB" id="A0A493TCS0"/>
<dbReference type="Pfam" id="PF00080">
    <property type="entry name" value="Sod_Cu"/>
    <property type="match status" value="1"/>
</dbReference>
<dbReference type="GO" id="GO:0051881">
    <property type="term" value="P:regulation of mitochondrial membrane potential"/>
    <property type="evidence" value="ECO:0007669"/>
    <property type="project" value="Ensembl"/>
</dbReference>
<dbReference type="Ensembl" id="ENSAPLT00000022127.1">
    <property type="protein sequence ID" value="ENSAPLP00000023460.1"/>
    <property type="gene ID" value="ENSAPLG00000029333.1"/>
</dbReference>
<dbReference type="PROSITE" id="PS00087">
    <property type="entry name" value="SOD_CU_ZN_1"/>
    <property type="match status" value="1"/>
</dbReference>
<dbReference type="GO" id="GO:0030346">
    <property type="term" value="F:protein phosphatase 2B binding"/>
    <property type="evidence" value="ECO:0007669"/>
    <property type="project" value="Ensembl"/>
</dbReference>
<dbReference type="SUPFAM" id="SSF49329">
    <property type="entry name" value="Cu,Zn superoxide dismutase-like"/>
    <property type="match status" value="1"/>
</dbReference>
<reference evidence="3" key="1">
    <citation type="submission" date="2017-10" db="EMBL/GenBank/DDBJ databases">
        <title>A new Pekin duck reference genome.</title>
        <authorList>
            <person name="Hou Z.-C."/>
            <person name="Zhou Z.-K."/>
            <person name="Zhu F."/>
            <person name="Hou S.-S."/>
        </authorList>
    </citation>
    <scope>NUCLEOTIDE SEQUENCE [LARGE SCALE GENOMIC DNA]</scope>
</reference>
<evidence type="ECO:0000313" key="3">
    <source>
        <dbReference type="Proteomes" id="UP000016666"/>
    </source>
</evidence>
<dbReference type="GO" id="GO:0001819">
    <property type="term" value="P:positive regulation of cytokine production"/>
    <property type="evidence" value="ECO:0007669"/>
    <property type="project" value="Ensembl"/>
</dbReference>
<dbReference type="GO" id="GO:0032930">
    <property type="term" value="P:positive regulation of superoxide anion generation"/>
    <property type="evidence" value="ECO:0007669"/>
    <property type="project" value="Ensembl"/>
</dbReference>
<dbReference type="STRING" id="8840.ENSAPLP00000023460"/>
<dbReference type="GO" id="GO:0032991">
    <property type="term" value="C:protein-containing complex"/>
    <property type="evidence" value="ECO:0007669"/>
    <property type="project" value="Ensembl"/>
</dbReference>
<dbReference type="GO" id="GO:0004784">
    <property type="term" value="F:superoxide dismutase activity"/>
    <property type="evidence" value="ECO:0007669"/>
    <property type="project" value="Ensembl"/>
</dbReference>
<feature type="domain" description="Superoxide dismutase copper/zinc binding" evidence="1">
    <location>
        <begin position="42"/>
        <end position="136"/>
    </location>
</feature>
<protein>
    <submittedName>
        <fullName evidence="2">Superoxide dismutase 1</fullName>
    </submittedName>
</protein>
<dbReference type="GO" id="GO:0031267">
    <property type="term" value="F:small GTPase binding"/>
    <property type="evidence" value="ECO:0007669"/>
    <property type="project" value="Ensembl"/>
</dbReference>
<dbReference type="GO" id="GO:0042803">
    <property type="term" value="F:protein homodimerization activity"/>
    <property type="evidence" value="ECO:0007669"/>
    <property type="project" value="Ensembl"/>
</dbReference>
<accession>A0A493TCS0</accession>
<dbReference type="GO" id="GO:0005777">
    <property type="term" value="C:peroxisome"/>
    <property type="evidence" value="ECO:0007669"/>
    <property type="project" value="Ensembl"/>
</dbReference>
<dbReference type="GO" id="GO:0031410">
    <property type="term" value="C:cytoplasmic vesicle"/>
    <property type="evidence" value="ECO:0007669"/>
    <property type="project" value="Ensembl"/>
</dbReference>
<dbReference type="InterPro" id="IPR001424">
    <property type="entry name" value="SOD_Cu_Zn_dom"/>
</dbReference>
<dbReference type="GO" id="GO:0005507">
    <property type="term" value="F:copper ion binding"/>
    <property type="evidence" value="ECO:0007669"/>
    <property type="project" value="Ensembl"/>
</dbReference>
<dbReference type="Gene3D" id="2.60.40.200">
    <property type="entry name" value="Superoxide dismutase, copper/zinc binding domain"/>
    <property type="match status" value="1"/>
</dbReference>
<dbReference type="GO" id="GO:0005654">
    <property type="term" value="C:nucleoplasm"/>
    <property type="evidence" value="ECO:0007669"/>
    <property type="project" value="Ensembl"/>
</dbReference>
<dbReference type="InterPro" id="IPR036423">
    <property type="entry name" value="SOD-like_Cu/Zn_dom_sf"/>
</dbReference>
<dbReference type="GO" id="GO:0005739">
    <property type="term" value="C:mitochondrion"/>
    <property type="evidence" value="ECO:0007669"/>
    <property type="project" value="Ensembl"/>
</dbReference>
<dbReference type="GO" id="GO:0043025">
    <property type="term" value="C:neuronal cell body"/>
    <property type="evidence" value="ECO:0007669"/>
    <property type="project" value="Ensembl"/>
</dbReference>
<dbReference type="Proteomes" id="UP000016666">
    <property type="component" value="Unassembled WGS sequence"/>
</dbReference>
<reference evidence="2" key="3">
    <citation type="submission" date="2025-09" db="UniProtKB">
        <authorList>
            <consortium name="Ensembl"/>
        </authorList>
    </citation>
    <scope>IDENTIFICATION</scope>
</reference>
<dbReference type="PANTHER" id="PTHR10003">
    <property type="entry name" value="SUPEROXIDE DISMUTASE CU-ZN -RELATED"/>
    <property type="match status" value="1"/>
</dbReference>
<proteinExistence type="predicted"/>
<dbReference type="PRINTS" id="PR00068">
    <property type="entry name" value="CUZNDISMTASE"/>
</dbReference>
<dbReference type="GeneTree" id="ENSGT00940000155551"/>
<keyword evidence="3" id="KW-1185">Reference proteome</keyword>
<dbReference type="CDD" id="cd00305">
    <property type="entry name" value="Cu-Zn_Superoxide_Dismutase"/>
    <property type="match status" value="1"/>
</dbReference>
<dbReference type="GO" id="GO:0060047">
    <property type="term" value="P:heart contraction"/>
    <property type="evidence" value="ECO:0007669"/>
    <property type="project" value="Ensembl"/>
</dbReference>
<dbReference type="GO" id="GO:0005886">
    <property type="term" value="C:plasma membrane"/>
    <property type="evidence" value="ECO:0007669"/>
    <property type="project" value="Ensembl"/>
</dbReference>
<dbReference type="GO" id="GO:0008270">
    <property type="term" value="F:zinc ion binding"/>
    <property type="evidence" value="ECO:0007669"/>
    <property type="project" value="Ensembl"/>
</dbReference>
<dbReference type="GO" id="GO:0005615">
    <property type="term" value="C:extracellular space"/>
    <property type="evidence" value="ECO:0007669"/>
    <property type="project" value="Ensembl"/>
</dbReference>
<dbReference type="GO" id="GO:1902177">
    <property type="term" value="P:positive regulation of oxidative stress-induced intrinsic apoptotic signaling pathway"/>
    <property type="evidence" value="ECO:0007669"/>
    <property type="project" value="Ensembl"/>
</dbReference>
<evidence type="ECO:0000313" key="2">
    <source>
        <dbReference type="Ensembl" id="ENSAPLP00000023460.1"/>
    </source>
</evidence>
<reference evidence="2" key="2">
    <citation type="submission" date="2025-08" db="UniProtKB">
        <authorList>
            <consortium name="Ensembl"/>
        </authorList>
    </citation>
    <scope>IDENTIFICATION</scope>
</reference>
<dbReference type="GO" id="GO:0050665">
    <property type="term" value="P:hydrogen peroxide biosynthetic process"/>
    <property type="evidence" value="ECO:0007669"/>
    <property type="project" value="Ensembl"/>
</dbReference>
<gene>
    <name evidence="2" type="primary">SOD1</name>
</gene>
<dbReference type="GO" id="GO:0005829">
    <property type="term" value="C:cytosol"/>
    <property type="evidence" value="ECO:0007669"/>
    <property type="project" value="Ensembl"/>
</dbReference>
<dbReference type="InterPro" id="IPR024134">
    <property type="entry name" value="SOD_Cu/Zn_/chaperone"/>
</dbReference>
<dbReference type="GO" id="GO:0032839">
    <property type="term" value="C:dendrite cytoplasm"/>
    <property type="evidence" value="ECO:0007669"/>
    <property type="project" value="Ensembl"/>
</dbReference>
<dbReference type="InterPro" id="IPR018152">
    <property type="entry name" value="SOD_Cu/Zn_BS"/>
</dbReference>
<dbReference type="GO" id="GO:0051087">
    <property type="term" value="F:protein-folding chaperone binding"/>
    <property type="evidence" value="ECO:0007669"/>
    <property type="project" value="Ensembl"/>
</dbReference>
<name>A0A493TCS0_ANAPP</name>
<organism evidence="2 3">
    <name type="scientific">Anas platyrhynchos platyrhynchos</name>
    <name type="common">Northern mallard</name>
    <dbReference type="NCBI Taxonomy" id="8840"/>
    <lineage>
        <taxon>Eukaryota</taxon>
        <taxon>Metazoa</taxon>
        <taxon>Chordata</taxon>
        <taxon>Craniata</taxon>
        <taxon>Vertebrata</taxon>
        <taxon>Euteleostomi</taxon>
        <taxon>Archelosauria</taxon>
        <taxon>Archosauria</taxon>
        <taxon>Dinosauria</taxon>
        <taxon>Saurischia</taxon>
        <taxon>Theropoda</taxon>
        <taxon>Coelurosauria</taxon>
        <taxon>Aves</taxon>
        <taxon>Neognathae</taxon>
        <taxon>Galloanserae</taxon>
        <taxon>Anseriformes</taxon>
        <taxon>Anatidae</taxon>
        <taxon>Anatinae</taxon>
        <taxon>Anas</taxon>
    </lineage>
</organism>
<evidence type="ECO:0000259" key="1">
    <source>
        <dbReference type="Pfam" id="PF00080"/>
    </source>
</evidence>